<name>A0A329R8A2_9BACL</name>
<proteinExistence type="predicted"/>
<dbReference type="RefSeq" id="WP_113051524.1">
    <property type="nucleotide sequence ID" value="NZ_QEVW01000001.1"/>
</dbReference>
<dbReference type="AlphaFoldDB" id="A0A329R8A2"/>
<dbReference type="Proteomes" id="UP000250642">
    <property type="component" value="Unassembled WGS sequence"/>
</dbReference>
<dbReference type="PROSITE" id="PS51186">
    <property type="entry name" value="GNAT"/>
    <property type="match status" value="1"/>
</dbReference>
<reference evidence="2 3" key="1">
    <citation type="submission" date="2018-04" db="EMBL/GenBank/DDBJ databases">
        <title>Paenibacillus taichungensis Genome sequencing and assembly.</title>
        <authorList>
            <person name="Xu J."/>
            <person name="Rensing C."/>
            <person name="Mazhar H.S."/>
        </authorList>
    </citation>
    <scope>NUCLEOTIDE SEQUENCE [LARGE SCALE GENOMIC DNA]</scope>
    <source>
        <strain evidence="2 3">NC1</strain>
    </source>
</reference>
<dbReference type="EMBL" id="QEVW01000001">
    <property type="protein sequence ID" value="RAW19388.1"/>
    <property type="molecule type" value="Genomic_DNA"/>
</dbReference>
<accession>A0A329R8A2</accession>
<evidence type="ECO:0000313" key="3">
    <source>
        <dbReference type="Proteomes" id="UP000250642"/>
    </source>
</evidence>
<dbReference type="CDD" id="cd04301">
    <property type="entry name" value="NAT_SF"/>
    <property type="match status" value="1"/>
</dbReference>
<dbReference type="Gene3D" id="3.40.630.30">
    <property type="match status" value="1"/>
</dbReference>
<organism evidence="2 3">
    <name type="scientific">Paenibacillus taichungensis</name>
    <dbReference type="NCBI Taxonomy" id="484184"/>
    <lineage>
        <taxon>Bacteria</taxon>
        <taxon>Bacillati</taxon>
        <taxon>Bacillota</taxon>
        <taxon>Bacilli</taxon>
        <taxon>Bacillales</taxon>
        <taxon>Paenibacillaceae</taxon>
        <taxon>Paenibacillus</taxon>
    </lineage>
</organism>
<dbReference type="SUPFAM" id="SSF55729">
    <property type="entry name" value="Acyl-CoA N-acyltransferases (Nat)"/>
    <property type="match status" value="1"/>
</dbReference>
<dbReference type="GO" id="GO:0016747">
    <property type="term" value="F:acyltransferase activity, transferring groups other than amino-acyl groups"/>
    <property type="evidence" value="ECO:0007669"/>
    <property type="project" value="InterPro"/>
</dbReference>
<comment type="caution">
    <text evidence="2">The sequence shown here is derived from an EMBL/GenBank/DDBJ whole genome shotgun (WGS) entry which is preliminary data.</text>
</comment>
<dbReference type="Pfam" id="PF00583">
    <property type="entry name" value="Acetyltransf_1"/>
    <property type="match status" value="1"/>
</dbReference>
<evidence type="ECO:0000259" key="1">
    <source>
        <dbReference type="PROSITE" id="PS51186"/>
    </source>
</evidence>
<protein>
    <submittedName>
        <fullName evidence="2">GNAT family N-acetyltransferase</fullName>
    </submittedName>
</protein>
<gene>
    <name evidence="2" type="ORF">DC345_01005</name>
</gene>
<keyword evidence="2" id="KW-0808">Transferase</keyword>
<sequence>MFEIVDIRQKPDMLQTAVQYFWKQWGSESSYHFYRDCIERSVETDSDVPRFYVLLDGDRIVGGYALLRSDLNSRQDLFPWFACLHVDPEYRGQNLGGQLQNHAINEVKTKGYDKLYLCTDLTDYYEKNNWVYIGKGYLLDDEETRIYEICIK</sequence>
<evidence type="ECO:0000313" key="2">
    <source>
        <dbReference type="EMBL" id="RAW19388.1"/>
    </source>
</evidence>
<dbReference type="InterPro" id="IPR000182">
    <property type="entry name" value="GNAT_dom"/>
</dbReference>
<dbReference type="InterPro" id="IPR016181">
    <property type="entry name" value="Acyl_CoA_acyltransferase"/>
</dbReference>
<feature type="domain" description="N-acetyltransferase" evidence="1">
    <location>
        <begin position="5"/>
        <end position="152"/>
    </location>
</feature>